<feature type="compositionally biased region" description="Polar residues" evidence="1">
    <location>
        <begin position="16"/>
        <end position="26"/>
    </location>
</feature>
<dbReference type="AlphaFoldDB" id="A0AAX6EW75"/>
<proteinExistence type="predicted"/>
<keyword evidence="3" id="KW-1185">Reference proteome</keyword>
<gene>
    <name evidence="2" type="ORF">M6B38_168600</name>
</gene>
<reference evidence="2" key="2">
    <citation type="submission" date="2023-04" db="EMBL/GenBank/DDBJ databases">
        <authorList>
            <person name="Bruccoleri R.E."/>
            <person name="Oakeley E.J."/>
            <person name="Faust A.-M."/>
            <person name="Dessus-Babus S."/>
            <person name="Altorfer M."/>
            <person name="Burckhardt D."/>
            <person name="Oertli M."/>
            <person name="Naumann U."/>
            <person name="Petersen F."/>
            <person name="Wong J."/>
        </authorList>
    </citation>
    <scope>NUCLEOTIDE SEQUENCE</scope>
    <source>
        <strain evidence="2">GSM-AAB239-AS_SAM_17_03QT</strain>
        <tissue evidence="2">Leaf</tissue>
    </source>
</reference>
<accession>A0AAX6EW75</accession>
<evidence type="ECO:0000313" key="3">
    <source>
        <dbReference type="Proteomes" id="UP001140949"/>
    </source>
</evidence>
<evidence type="ECO:0000313" key="2">
    <source>
        <dbReference type="EMBL" id="KAJ6808129.1"/>
    </source>
</evidence>
<dbReference type="EMBL" id="JANAVB010033616">
    <property type="protein sequence ID" value="KAJ6808129.1"/>
    <property type="molecule type" value="Genomic_DNA"/>
</dbReference>
<protein>
    <submittedName>
        <fullName evidence="2">AUGMIN subunit 8-like isoform X1</fullName>
    </submittedName>
</protein>
<organism evidence="2 3">
    <name type="scientific">Iris pallida</name>
    <name type="common">Sweet iris</name>
    <dbReference type="NCBI Taxonomy" id="29817"/>
    <lineage>
        <taxon>Eukaryota</taxon>
        <taxon>Viridiplantae</taxon>
        <taxon>Streptophyta</taxon>
        <taxon>Embryophyta</taxon>
        <taxon>Tracheophyta</taxon>
        <taxon>Spermatophyta</taxon>
        <taxon>Magnoliopsida</taxon>
        <taxon>Liliopsida</taxon>
        <taxon>Asparagales</taxon>
        <taxon>Iridaceae</taxon>
        <taxon>Iridoideae</taxon>
        <taxon>Irideae</taxon>
        <taxon>Iris</taxon>
    </lineage>
</organism>
<reference evidence="2" key="1">
    <citation type="journal article" date="2023" name="GigaByte">
        <title>Genome assembly of the bearded iris, Iris pallida Lam.</title>
        <authorList>
            <person name="Bruccoleri R.E."/>
            <person name="Oakeley E.J."/>
            <person name="Faust A.M.E."/>
            <person name="Altorfer M."/>
            <person name="Dessus-Babus S."/>
            <person name="Burckhardt D."/>
            <person name="Oertli M."/>
            <person name="Naumann U."/>
            <person name="Petersen F."/>
            <person name="Wong J."/>
        </authorList>
    </citation>
    <scope>NUCLEOTIDE SEQUENCE</scope>
    <source>
        <strain evidence="2">GSM-AAB239-AS_SAM_17_03QT</strain>
    </source>
</reference>
<feature type="region of interest" description="Disordered" evidence="1">
    <location>
        <begin position="1"/>
        <end position="26"/>
    </location>
</feature>
<evidence type="ECO:0000256" key="1">
    <source>
        <dbReference type="SAM" id="MobiDB-lite"/>
    </source>
</evidence>
<name>A0AAX6EW75_IRIPA</name>
<sequence>MLPLLSERFGQEKLPQDTSLGSHQQQTPVTLLPEDAHLQMHVELPLLCKLHFVTELGLLRGEGPPPLHQGSLFLHPHLLGLPLPPPHLRGLTHQCVIQ</sequence>
<comment type="caution">
    <text evidence="2">The sequence shown here is derived from an EMBL/GenBank/DDBJ whole genome shotgun (WGS) entry which is preliminary data.</text>
</comment>
<dbReference type="Proteomes" id="UP001140949">
    <property type="component" value="Unassembled WGS sequence"/>
</dbReference>